<dbReference type="RefSeq" id="WP_318596353.1">
    <property type="nucleotide sequence ID" value="NZ_JAWSTH010000012.1"/>
</dbReference>
<proteinExistence type="predicted"/>
<comment type="caution">
    <text evidence="1">The sequence shown here is derived from an EMBL/GenBank/DDBJ whole genome shotgun (WGS) entry which is preliminary data.</text>
</comment>
<dbReference type="Gene3D" id="3.20.20.80">
    <property type="entry name" value="Glycosidases"/>
    <property type="match status" value="1"/>
</dbReference>
<gene>
    <name evidence="1" type="ORF">R7226_07100</name>
</gene>
<protein>
    <submittedName>
        <fullName evidence="1">Alpha-L-fucosidase</fullName>
    </submittedName>
</protein>
<dbReference type="SUPFAM" id="SSF52317">
    <property type="entry name" value="Class I glutamine amidotransferase-like"/>
    <property type="match status" value="1"/>
</dbReference>
<sequence length="583" mass="64481">MVRDVPAIWVDERLRALPRRPWRKVHLDFQVDAAVGAVGAAFDPGAFAATLVEARVDAIVVFAKNTQGYCFYPSPSGPVHPGLVEPDLLGKQVAACRAAGIEVHAYYSYAWDELLAERHPEWLVWRRDRTTHLPRFDEQRFWTPLCIAQPGLLDVALTHVSEVLERYPVDGIWFDMVFPAGGECYCPRCLAELGDAGLDPLDRDVQRAHKHRLHSELLRRLAGHIRAIRPDARAEYNGQVCLGLDERVEYLDNIDIEALPTGGWGYGYFPLHARYARTFGRSVYGMSGRFHTAWGDYGGLKHPIQLRTELAGIVAQGLRCDVGDQPLPGAALDAATYATIGEAYAEIERLEPWLEGAVPATEAAIVVDGPRGARLASLGEDGTVMAAHAPALGGLTKLMTECQLQFDVVDTTQPFERYRLVVLPDSLELDDALAARLASYRDGGGAVLQPEFAGAYFERSHWADRERFERLVARLLPAPLVRTSAPRSAEVTVTHQVATPARGERWIVHIVNYSPMRRGRGGIEYVEDPIPLHDVEVALAIEQPVIEVYEARTGERLALDRAAGRWRTTVGPFAIAAAVVFQA</sequence>
<reference evidence="2" key="1">
    <citation type="submission" date="2023-07" db="EMBL/GenBank/DDBJ databases">
        <title>Conexibacter stalactiti sp. nov., isolated from stalactites in a lava cave and emended description of the genus Conexibacter.</title>
        <authorList>
            <person name="Lee S.D."/>
        </authorList>
    </citation>
    <scope>NUCLEOTIDE SEQUENCE [LARGE SCALE GENOMIC DNA]</scope>
    <source>
        <strain evidence="2">KCTC 39840</strain>
    </source>
</reference>
<evidence type="ECO:0000313" key="1">
    <source>
        <dbReference type="EMBL" id="MDW5594095.1"/>
    </source>
</evidence>
<keyword evidence="2" id="KW-1185">Reference proteome</keyword>
<dbReference type="EMBL" id="JAWSTH010000012">
    <property type="protein sequence ID" value="MDW5594095.1"/>
    <property type="molecule type" value="Genomic_DNA"/>
</dbReference>
<dbReference type="CDD" id="cd03143">
    <property type="entry name" value="A4_beta-galactosidase_middle_domain"/>
    <property type="match status" value="1"/>
</dbReference>
<dbReference type="InterPro" id="IPR028212">
    <property type="entry name" value="GHL6"/>
</dbReference>
<dbReference type="Gene3D" id="3.40.50.880">
    <property type="match status" value="1"/>
</dbReference>
<name>A0ABU4HNG4_9ACTN</name>
<reference evidence="1 2" key="2">
    <citation type="submission" date="2023-10" db="EMBL/GenBank/DDBJ databases">
        <authorList>
            <person name="Han X.F."/>
        </authorList>
    </citation>
    <scope>NUCLEOTIDE SEQUENCE [LARGE SCALE GENOMIC DNA]</scope>
    <source>
        <strain evidence="1 2">KCTC 39840</strain>
    </source>
</reference>
<dbReference type="Pfam" id="PF14871">
    <property type="entry name" value="GHL6"/>
    <property type="match status" value="1"/>
</dbReference>
<organism evidence="1 2">
    <name type="scientific">Conexibacter stalactiti</name>
    <dbReference type="NCBI Taxonomy" id="1940611"/>
    <lineage>
        <taxon>Bacteria</taxon>
        <taxon>Bacillati</taxon>
        <taxon>Actinomycetota</taxon>
        <taxon>Thermoleophilia</taxon>
        <taxon>Solirubrobacterales</taxon>
        <taxon>Conexibacteraceae</taxon>
        <taxon>Conexibacter</taxon>
    </lineage>
</organism>
<evidence type="ECO:0000313" key="2">
    <source>
        <dbReference type="Proteomes" id="UP001284601"/>
    </source>
</evidence>
<dbReference type="InterPro" id="IPR029062">
    <property type="entry name" value="Class_I_gatase-like"/>
</dbReference>
<dbReference type="InterPro" id="IPR017853">
    <property type="entry name" value="GH"/>
</dbReference>
<accession>A0ABU4HNG4</accession>
<dbReference type="SUPFAM" id="SSF51445">
    <property type="entry name" value="(Trans)glycosidases"/>
    <property type="match status" value="1"/>
</dbReference>
<dbReference type="Proteomes" id="UP001284601">
    <property type="component" value="Unassembled WGS sequence"/>
</dbReference>